<dbReference type="PANTHER" id="PTHR48236:SF1">
    <property type="entry name" value="COX19-LIKE CHCH FAMILY PROTEIN"/>
    <property type="match status" value="1"/>
</dbReference>
<feature type="compositionally biased region" description="Polar residues" evidence="1">
    <location>
        <begin position="7"/>
        <end position="16"/>
    </location>
</feature>
<evidence type="ECO:0000256" key="1">
    <source>
        <dbReference type="SAM" id="MobiDB-lite"/>
    </source>
</evidence>
<proteinExistence type="predicted"/>
<feature type="region of interest" description="Disordered" evidence="1">
    <location>
        <begin position="1"/>
        <end position="28"/>
    </location>
</feature>
<feature type="non-terminal residue" evidence="2">
    <location>
        <position position="77"/>
    </location>
</feature>
<organism evidence="2 3">
    <name type="scientific">Genlisea aurea</name>
    <dbReference type="NCBI Taxonomy" id="192259"/>
    <lineage>
        <taxon>Eukaryota</taxon>
        <taxon>Viridiplantae</taxon>
        <taxon>Streptophyta</taxon>
        <taxon>Embryophyta</taxon>
        <taxon>Tracheophyta</taxon>
        <taxon>Spermatophyta</taxon>
        <taxon>Magnoliopsida</taxon>
        <taxon>eudicotyledons</taxon>
        <taxon>Gunneridae</taxon>
        <taxon>Pentapetalae</taxon>
        <taxon>asterids</taxon>
        <taxon>lamiids</taxon>
        <taxon>Lamiales</taxon>
        <taxon>Lentibulariaceae</taxon>
        <taxon>Genlisea</taxon>
    </lineage>
</organism>
<sequence length="77" mass="8776">MEKQHTRNPSSDSSPSPAELHRTDADVEDDSVKQLGECSSLYLSLQDCLVNTNRNWKQCQKEVQALKACSDHKRMKQ</sequence>
<evidence type="ECO:0008006" key="4">
    <source>
        <dbReference type="Google" id="ProtNLM"/>
    </source>
</evidence>
<keyword evidence="3" id="KW-1185">Reference proteome</keyword>
<dbReference type="EMBL" id="AUSU01002890">
    <property type="protein sequence ID" value="EPS67853.1"/>
    <property type="molecule type" value="Genomic_DNA"/>
</dbReference>
<name>S8DX69_9LAMI</name>
<evidence type="ECO:0000313" key="3">
    <source>
        <dbReference type="Proteomes" id="UP000015453"/>
    </source>
</evidence>
<dbReference type="Proteomes" id="UP000015453">
    <property type="component" value="Unassembled WGS sequence"/>
</dbReference>
<dbReference type="OrthoDB" id="5586401at2759"/>
<dbReference type="PANTHER" id="PTHR48236">
    <property type="entry name" value="COX19-LIKE CHCH FAMILY PROTEIN"/>
    <property type="match status" value="1"/>
</dbReference>
<gene>
    <name evidence="2" type="ORF">M569_06923</name>
</gene>
<evidence type="ECO:0000313" key="2">
    <source>
        <dbReference type="EMBL" id="EPS67853.1"/>
    </source>
</evidence>
<protein>
    <recommendedName>
        <fullName evidence="4">CHCH domain-containing protein</fullName>
    </recommendedName>
</protein>
<comment type="caution">
    <text evidence="2">The sequence shown here is derived from an EMBL/GenBank/DDBJ whole genome shotgun (WGS) entry which is preliminary data.</text>
</comment>
<accession>S8DX69</accession>
<dbReference type="AlphaFoldDB" id="S8DX69"/>
<reference evidence="2 3" key="1">
    <citation type="journal article" date="2013" name="BMC Genomics">
        <title>The miniature genome of a carnivorous plant Genlisea aurea contains a low number of genes and short non-coding sequences.</title>
        <authorList>
            <person name="Leushkin E.V."/>
            <person name="Sutormin R.A."/>
            <person name="Nabieva E.R."/>
            <person name="Penin A.A."/>
            <person name="Kondrashov A.S."/>
            <person name="Logacheva M.D."/>
        </authorList>
    </citation>
    <scope>NUCLEOTIDE SEQUENCE [LARGE SCALE GENOMIC DNA]</scope>
</reference>